<dbReference type="EMBL" id="CP002669">
    <property type="protein sequence ID" value="AEC46005.1"/>
    <property type="molecule type" value="Genomic_DNA"/>
</dbReference>
<reference evidence="2 3" key="1">
    <citation type="journal article" date="2011" name="J. Bacteriol.">
        <title>Genome analysis of a Mycoplasma hyorhinis strain derived from a primary human melanoma cell line.</title>
        <authorList>
            <person name="Kornspan J.D."/>
            <person name="Lysnyansky I."/>
            <person name="Kahan T."/>
            <person name="Herrmann R."/>
            <person name="Rottem S."/>
            <person name="Nir-Paz R."/>
        </authorList>
    </citation>
    <scope>NUCLEOTIDE SEQUENCE [LARGE SCALE GENOMIC DNA]</scope>
    <source>
        <strain evidence="2 3">MCLD</strain>
    </source>
</reference>
<accession>A0ABM5M6F1</accession>
<evidence type="ECO:0000256" key="1">
    <source>
        <dbReference type="SAM" id="Phobius"/>
    </source>
</evidence>
<gene>
    <name evidence="2" type="ordered locus">SRH_02270</name>
</gene>
<protein>
    <submittedName>
        <fullName evidence="2">Uncharacterized protein</fullName>
    </submittedName>
</protein>
<name>A0ABM5M6F1_MESHM</name>
<keyword evidence="3" id="KW-1185">Reference proteome</keyword>
<keyword evidence="1" id="KW-1133">Transmembrane helix</keyword>
<feature type="transmembrane region" description="Helical" evidence="1">
    <location>
        <begin position="35"/>
        <end position="56"/>
    </location>
</feature>
<keyword evidence="1" id="KW-0812">Transmembrane</keyword>
<organism evidence="2 3">
    <name type="scientific">Mesomycoplasma hyorhinis (strain MCLD)</name>
    <name type="common">Mycoplasma hyorhinis</name>
    <dbReference type="NCBI Taxonomy" id="936139"/>
    <lineage>
        <taxon>Bacteria</taxon>
        <taxon>Bacillati</taxon>
        <taxon>Mycoplasmatota</taxon>
        <taxon>Mycoplasmoidales</taxon>
        <taxon>Metamycoplasmataceae</taxon>
        <taxon>Mesomycoplasma</taxon>
    </lineage>
</organism>
<dbReference type="Proteomes" id="UP000008738">
    <property type="component" value="Chromosome"/>
</dbReference>
<proteinExistence type="predicted"/>
<keyword evidence="1" id="KW-0472">Membrane</keyword>
<evidence type="ECO:0000313" key="3">
    <source>
        <dbReference type="Proteomes" id="UP000008738"/>
    </source>
</evidence>
<sequence>MFSLNSIQLLMLEISDFNWFWILNNLFNSILKSFLVFWFFSSISFFFWLLFTINVFTSFKKFCVLKLEKTLISWSSKVSIIVL</sequence>
<evidence type="ECO:0000313" key="2">
    <source>
        <dbReference type="EMBL" id="AEC46005.1"/>
    </source>
</evidence>